<dbReference type="InterPro" id="IPR036683">
    <property type="entry name" value="CO_DH_flav_C_dom_sf"/>
</dbReference>
<dbReference type="Gene3D" id="3.30.43.10">
    <property type="entry name" value="Uridine Diphospho-n-acetylenolpyruvylglucosamine Reductase, domain 2"/>
    <property type="match status" value="1"/>
</dbReference>
<dbReference type="PROSITE" id="PS51387">
    <property type="entry name" value="FAD_PCMH"/>
    <property type="match status" value="1"/>
</dbReference>
<dbReference type="InterPro" id="IPR016166">
    <property type="entry name" value="FAD-bd_PCMH"/>
</dbReference>
<dbReference type="InterPro" id="IPR002346">
    <property type="entry name" value="Mopterin_DH_FAD-bd"/>
</dbReference>
<organism evidence="5 6">
    <name type="scientific">Rhodopseudomonas palustris</name>
    <dbReference type="NCBI Taxonomy" id="1076"/>
    <lineage>
        <taxon>Bacteria</taxon>
        <taxon>Pseudomonadati</taxon>
        <taxon>Pseudomonadota</taxon>
        <taxon>Alphaproteobacteria</taxon>
        <taxon>Hyphomicrobiales</taxon>
        <taxon>Nitrobacteraceae</taxon>
        <taxon>Rhodopseudomonas</taxon>
    </lineage>
</organism>
<dbReference type="InterPro" id="IPR016169">
    <property type="entry name" value="FAD-bd_PCMH_sub2"/>
</dbReference>
<evidence type="ECO:0000256" key="3">
    <source>
        <dbReference type="ARBA" id="ARBA00023002"/>
    </source>
</evidence>
<dbReference type="AlphaFoldDB" id="A0A323UHM4"/>
<evidence type="ECO:0000259" key="4">
    <source>
        <dbReference type="PROSITE" id="PS51387"/>
    </source>
</evidence>
<dbReference type="Gene3D" id="3.30.390.50">
    <property type="entry name" value="CO dehydrogenase flavoprotein, C-terminal domain"/>
    <property type="match status" value="1"/>
</dbReference>
<keyword evidence="2" id="KW-0274">FAD</keyword>
<protein>
    <submittedName>
        <fullName evidence="5">Carbon monoxide dehydrogenase</fullName>
    </submittedName>
</protein>
<dbReference type="GO" id="GO:0071949">
    <property type="term" value="F:FAD binding"/>
    <property type="evidence" value="ECO:0007669"/>
    <property type="project" value="InterPro"/>
</dbReference>
<evidence type="ECO:0000256" key="2">
    <source>
        <dbReference type="ARBA" id="ARBA00022827"/>
    </source>
</evidence>
<comment type="caution">
    <text evidence="5">The sequence shown here is derived from an EMBL/GenBank/DDBJ whole genome shotgun (WGS) entry which is preliminary data.</text>
</comment>
<keyword evidence="1" id="KW-0285">Flavoprotein</keyword>
<dbReference type="InterPro" id="IPR005107">
    <property type="entry name" value="CO_DH_flav_C"/>
</dbReference>
<dbReference type="Proteomes" id="UP000248134">
    <property type="component" value="Unassembled WGS sequence"/>
</dbReference>
<dbReference type="GO" id="GO:0016491">
    <property type="term" value="F:oxidoreductase activity"/>
    <property type="evidence" value="ECO:0007669"/>
    <property type="project" value="UniProtKB-KW"/>
</dbReference>
<dbReference type="PANTHER" id="PTHR42659:SF2">
    <property type="entry name" value="XANTHINE DEHYDROGENASE SUBUNIT C-RELATED"/>
    <property type="match status" value="1"/>
</dbReference>
<accession>A0A323UHM4</accession>
<dbReference type="EMBL" id="QKQS01000023">
    <property type="protein sequence ID" value="PZA10476.1"/>
    <property type="molecule type" value="Genomic_DNA"/>
</dbReference>
<dbReference type="PANTHER" id="PTHR42659">
    <property type="entry name" value="XANTHINE DEHYDROGENASE SUBUNIT C-RELATED"/>
    <property type="match status" value="1"/>
</dbReference>
<evidence type="ECO:0000256" key="1">
    <source>
        <dbReference type="ARBA" id="ARBA00022630"/>
    </source>
</evidence>
<dbReference type="InterPro" id="IPR016167">
    <property type="entry name" value="FAD-bd_PCMH_sub1"/>
</dbReference>
<reference evidence="5 6" key="1">
    <citation type="submission" date="2018-06" db="EMBL/GenBank/DDBJ databases">
        <title>Draft Whole-Genome Sequence of the purple photosynthetic bacterium Rhodospeudomonas palustris XCP.</title>
        <authorList>
            <person name="Rayyan A."/>
            <person name="Meyer T.E."/>
            <person name="Kyndt J.A."/>
        </authorList>
    </citation>
    <scope>NUCLEOTIDE SEQUENCE [LARGE SCALE GENOMIC DNA]</scope>
    <source>
        <strain evidence="5 6">XCP</strain>
    </source>
</reference>
<dbReference type="InterPro" id="IPR036318">
    <property type="entry name" value="FAD-bd_PCMH-like_sf"/>
</dbReference>
<dbReference type="Pfam" id="PF00941">
    <property type="entry name" value="FAD_binding_5"/>
    <property type="match status" value="1"/>
</dbReference>
<dbReference type="Gene3D" id="3.30.465.10">
    <property type="match status" value="1"/>
</dbReference>
<dbReference type="SUPFAM" id="SSF56176">
    <property type="entry name" value="FAD-binding/transporter-associated domain-like"/>
    <property type="match status" value="1"/>
</dbReference>
<dbReference type="OrthoDB" id="9814706at2"/>
<dbReference type="SMART" id="SM01092">
    <property type="entry name" value="CO_deh_flav_C"/>
    <property type="match status" value="1"/>
</dbReference>
<dbReference type="Pfam" id="PF03450">
    <property type="entry name" value="CO_deh_flav_C"/>
    <property type="match status" value="1"/>
</dbReference>
<feature type="domain" description="FAD-binding PCMH-type" evidence="4">
    <location>
        <begin position="1"/>
        <end position="177"/>
    </location>
</feature>
<dbReference type="RefSeq" id="WP_110786576.1">
    <property type="nucleotide sequence ID" value="NZ_QKQS01000023.1"/>
</dbReference>
<keyword evidence="3" id="KW-0560">Oxidoreductase</keyword>
<proteinExistence type="predicted"/>
<evidence type="ECO:0000313" key="5">
    <source>
        <dbReference type="EMBL" id="PZA10476.1"/>
    </source>
</evidence>
<gene>
    <name evidence="5" type="ORF">DNX69_14010</name>
</gene>
<dbReference type="InterPro" id="IPR051312">
    <property type="entry name" value="Diverse_Substr_Oxidored"/>
</dbReference>
<sequence>MLPLPFTFEKPTTIADAITAIGDSDDAMFYSGGTELLLAMKMRVIRTDRLVDIKSIPGLDRIVLNDADEIELGSRCTHRMIAQDPVLRRHVPALAALCANVANVRVRNVGTIGGNLCFGEPHADPPTLFAALNARLLLQGGGGTRSVEADDFIRSELETVREPDELLTMIVFPRPTGPVTYRRFKHGERPSVNVAMAWSMGAADTIGSARVRVGALGSRPQPLKAVEAALAGCPIADGRTAIEAVLADALDELEVNDDRHGGADYKRHLAGVLLLRNAEEAMTRREMPR</sequence>
<dbReference type="SUPFAM" id="SSF55447">
    <property type="entry name" value="CO dehydrogenase flavoprotein C-terminal domain-like"/>
    <property type="match status" value="1"/>
</dbReference>
<evidence type="ECO:0000313" key="6">
    <source>
        <dbReference type="Proteomes" id="UP000248134"/>
    </source>
</evidence>
<name>A0A323UHM4_RHOPL</name>